<comment type="caution">
    <text evidence="1">The sequence shown here is derived from an EMBL/GenBank/DDBJ whole genome shotgun (WGS) entry which is preliminary data.</text>
</comment>
<dbReference type="AlphaFoldDB" id="A0A3R6WFC8"/>
<keyword evidence="2" id="KW-1185">Reference proteome</keyword>
<dbReference type="InterPro" id="IPR011009">
    <property type="entry name" value="Kinase-like_dom_sf"/>
</dbReference>
<accession>A0A3R6WFC8</accession>
<dbReference type="SUPFAM" id="SSF56112">
    <property type="entry name" value="Protein kinase-like (PK-like)"/>
    <property type="match status" value="1"/>
</dbReference>
<name>A0A3R6WFC8_9STRA</name>
<gene>
    <name evidence="1" type="ORF">DYB32_009450</name>
</gene>
<dbReference type="PANTHER" id="PTHR23020:SF41">
    <property type="entry name" value="AMINOGLYCOSIDE PHOSPHOTRANSFERASE DOMAIN-CONTAINING PROTEIN"/>
    <property type="match status" value="1"/>
</dbReference>
<dbReference type="Gene3D" id="3.90.1200.10">
    <property type="match status" value="1"/>
</dbReference>
<evidence type="ECO:0000313" key="1">
    <source>
        <dbReference type="EMBL" id="RHY22626.1"/>
    </source>
</evidence>
<dbReference type="InterPro" id="IPR004119">
    <property type="entry name" value="EcKL"/>
</dbReference>
<dbReference type="InterPro" id="IPR052961">
    <property type="entry name" value="Oxido-Kinase-like_Enzymes"/>
</dbReference>
<organism evidence="1 2">
    <name type="scientific">Aphanomyces invadans</name>
    <dbReference type="NCBI Taxonomy" id="157072"/>
    <lineage>
        <taxon>Eukaryota</taxon>
        <taxon>Sar</taxon>
        <taxon>Stramenopiles</taxon>
        <taxon>Oomycota</taxon>
        <taxon>Saprolegniomycetes</taxon>
        <taxon>Saprolegniales</taxon>
        <taxon>Verrucalvaceae</taxon>
        <taxon>Aphanomyces</taxon>
    </lineage>
</organism>
<evidence type="ECO:0008006" key="3">
    <source>
        <dbReference type="Google" id="ProtNLM"/>
    </source>
</evidence>
<sequence length="413" mass="45547">MSFVSARLVCDLGCCSRATSSERLSVFREVLVSLSTANTMEDEVQRIVGKLFLHPSPVAVRVNDMDVGVLSRVFHVTVEFDSPEPPRHLVVKCPRPEFPFVHSMFEVEKAFYTATKHDAIPFLLPPFLHASTDIVVLDKVDNIERFSCLDGCPAILVVPILRKLGAMHAAHWGQSFPQLAAVPGIGASLTGEAKQTQFPSLFGPFLAQLDDPELANAMEPICTCLSLGQTTLSRIHTAVESWPHKTLLHGDFHVANMLFGAIAMTLNGHEDNLCLDCKSDDIWLLDWATAGASNPLRDVAFFFIVGVAASVRRDVETAAVNEYARIVTEAVPNLTPDDVWEMYRLCLVNQFLILVVYNQLTMSLADQGSSVVKQVKLRQGFLETNRRACWAVLSAWPFIACTLGINVPPTRDA</sequence>
<proteinExistence type="predicted"/>
<reference evidence="1 2" key="1">
    <citation type="submission" date="2018-08" db="EMBL/GenBank/DDBJ databases">
        <title>Aphanomyces genome sequencing and annotation.</title>
        <authorList>
            <person name="Minardi D."/>
            <person name="Oidtmann B."/>
            <person name="Van Der Giezen M."/>
            <person name="Studholme D.J."/>
        </authorList>
    </citation>
    <scope>NUCLEOTIDE SEQUENCE [LARGE SCALE GENOMIC DNA]</scope>
    <source>
        <strain evidence="1 2">NJM0002</strain>
    </source>
</reference>
<dbReference type="Proteomes" id="UP000285060">
    <property type="component" value="Unassembled WGS sequence"/>
</dbReference>
<dbReference type="PANTHER" id="PTHR23020">
    <property type="entry name" value="UNCHARACTERIZED NUCLEAR HORMONE RECEPTOR-RELATED"/>
    <property type="match status" value="1"/>
</dbReference>
<evidence type="ECO:0000313" key="2">
    <source>
        <dbReference type="Proteomes" id="UP000285060"/>
    </source>
</evidence>
<protein>
    <recommendedName>
        <fullName evidence="3">CHK kinase-like domain-containing protein</fullName>
    </recommendedName>
</protein>
<dbReference type="EMBL" id="QUSY01002042">
    <property type="protein sequence ID" value="RHY22626.1"/>
    <property type="molecule type" value="Genomic_DNA"/>
</dbReference>
<dbReference type="VEuPathDB" id="FungiDB:H310_03205"/>
<dbReference type="Pfam" id="PF02958">
    <property type="entry name" value="EcKL"/>
    <property type="match status" value="1"/>
</dbReference>